<dbReference type="SMART" id="SM01294">
    <property type="entry name" value="PKS_PP_betabranch"/>
    <property type="match status" value="2"/>
</dbReference>
<dbReference type="Pfam" id="PF23525">
    <property type="entry name" value="Methyltransf_36"/>
    <property type="match status" value="1"/>
</dbReference>
<dbReference type="PROSITE" id="PS50075">
    <property type="entry name" value="CARRIER"/>
    <property type="match status" value="3"/>
</dbReference>
<accession>A0ABX1YHP5</accession>
<feature type="domain" description="Carrier" evidence="5">
    <location>
        <begin position="741"/>
        <end position="818"/>
    </location>
</feature>
<feature type="domain" description="Ketosynthase family 3 (KS3)" evidence="7">
    <location>
        <begin position="859"/>
        <end position="1285"/>
    </location>
</feature>
<dbReference type="RefSeq" id="WP_171718029.1">
    <property type="nucleotide sequence ID" value="NZ_WHOB01000043.1"/>
</dbReference>
<dbReference type="InterPro" id="IPR036390">
    <property type="entry name" value="WH_DNA-bd_sf"/>
</dbReference>
<dbReference type="Gene3D" id="1.10.10.10">
    <property type="entry name" value="Winged helix-like DNA-binding domain superfamily/Winged helix DNA-binding domain"/>
    <property type="match status" value="1"/>
</dbReference>
<organism evidence="8 9">
    <name type="scientific">Paenibacillus phytohabitans</name>
    <dbReference type="NCBI Taxonomy" id="2654978"/>
    <lineage>
        <taxon>Bacteria</taxon>
        <taxon>Bacillati</taxon>
        <taxon>Bacillota</taxon>
        <taxon>Bacilli</taxon>
        <taxon>Bacillales</taxon>
        <taxon>Paenibacillaceae</taxon>
        <taxon>Paenibacillus</taxon>
    </lineage>
</organism>
<dbReference type="InterPro" id="IPR009081">
    <property type="entry name" value="PP-bd_ACP"/>
</dbReference>
<dbReference type="InterPro" id="IPR056395">
    <property type="entry name" value="WH_AprA"/>
</dbReference>
<feature type="domain" description="N-acetyltransferase" evidence="6">
    <location>
        <begin position="514"/>
        <end position="708"/>
    </location>
</feature>
<dbReference type="PROSITE" id="PS00606">
    <property type="entry name" value="KS3_1"/>
    <property type="match status" value="1"/>
</dbReference>
<keyword evidence="2" id="KW-0597">Phosphoprotein</keyword>
<dbReference type="Pfam" id="PF00550">
    <property type="entry name" value="PP-binding"/>
    <property type="match status" value="3"/>
</dbReference>
<evidence type="ECO:0000256" key="2">
    <source>
        <dbReference type="ARBA" id="ARBA00022553"/>
    </source>
</evidence>
<feature type="region of interest" description="Disordered" evidence="4">
    <location>
        <begin position="1463"/>
        <end position="1485"/>
    </location>
</feature>
<dbReference type="Pfam" id="PF23526">
    <property type="entry name" value="AprA_N"/>
    <property type="match status" value="1"/>
</dbReference>
<dbReference type="Gene3D" id="3.40.47.10">
    <property type="match status" value="1"/>
</dbReference>
<evidence type="ECO:0000259" key="7">
    <source>
        <dbReference type="PROSITE" id="PS52004"/>
    </source>
</evidence>
<dbReference type="SUPFAM" id="SSF55729">
    <property type="entry name" value="Acyl-CoA N-acyltransferases (Nat)"/>
    <property type="match status" value="1"/>
</dbReference>
<dbReference type="PANTHER" id="PTHR43775">
    <property type="entry name" value="FATTY ACID SYNTHASE"/>
    <property type="match status" value="1"/>
</dbReference>
<sequence length="1807" mass="199527">MLTILNDYSNGYVAIPVIAACSKQGLFAELSLTDPVSFQELCGKLNANKGFLRIALNMLESMHWVERSEGDAYIRTASADVHEQMREEGVPLLSFPMKSYLKRNPSKLTLEHWIERSERQWDMQNPVMARFMDGLLVIPLLLALKENGQLSYGQDGSNTLLLKNMGARTRKEIKRYFSHHGWLAQVKEEDCLTDTGRFMVDRIFITAAMAAYRPMLMSMDELLFGDSRAVFGHDGEGHELHIDRTLNVVGSGFQHEKYFSDMEEIVLAIFNREPLAEQPKYIADMGCGDGSLLKKMHAIIRDKTVRGRHLQEYPLKLIGIDYNGKALDATSLTLQGTEHLVLKGNIGDPAQVIRDLRELGIGDPEHILHVRSFLDHDRPYLPPADQVSAAARSRVRFDQPYTDSEGNEIPGTDVFQSLVEHLERWASVMGKDGIIILEVHGLETRTVRDYISKCESLHFDAYHAFSQQLLVGAEQFLMAASEAGLFPDSNYFRKYPKTMPFGRITLNRFERRDYRIRYARLDDMPALEELEEACWEPDLRTPPSSIRSRWEQDPAGQLVLEVDGRIAGAVYSQRIGASGQLRQASFGRLEELQEENGPVVQLLGLNILPGMQHRNLGDQLLEFMLLRCSLISGVHTVAGITRCKNYSRNSGVPLEDYIRLRNEHGSPADPNLRFHEWHGAEIKQLIPGYRPLDTANEGQGVWIEYDLQHRHQKHKHAPSPSPEEVKALPAAKMPLPARNVPSRNGLIRDYVTKVIGLVLGGGQEFSMDQPLMEMGLDSADLLELNERISHEFSVRLEPAFFFQYNTPQLIVAYLEEQAAAREPQTEEEVAAVKPVDAPDCTDSGNLRQAAAGNGEAAPENGIAIVAAACRFPGGVSNLDELWELLQEGRNAVGRMPAGRWEWPDSVDTAQSHRGIDRGGFLDDVSGFDPSFFRISPKEAEWIDPQQRLLLELAWECFEHAGYPAKELAGSDTGVFIGASGSDYQRLLDKHEVYYGPGASMAALPNRLSYYFNLHGPSLLIDTACSSSLVAIHEAVRSMTDGECGQALVGGIHLMCHPANSITYYQAGMLSKDGACRTFDAEANGYVRGEGAGMVLLKPLDQALRDQDTILAVIKGTAVNHGGQAGGLTVPNPAKQADLVAAALLKAGFAPETVGYIEAHGTGTSLGDPVEIGGLKEAFTRLSGGKTEDFPQPYCGLGSIKTNIGHLEGAAGIAGLLKLVVSMRNRSIPASLHFHELNPHCSLDQSPFFVASEQQSWPLPEGHPLRRGGVSSFGSGGTNAHVLVEEAPERKILSPLDRSHELLCISAKSEQALQNRARDLLLWLERNGEAYRIAEVCAALLNGREHFAGARAAFVVQSREDMKDKLEVLLEGRDSGGYFSAGHLGVNGKFRRQPLFEELGQGIIREIESVRGAALENGLHALAELYAAGYDLDWQAMYTGVPVPRIGLPTYPFQRERYWIGDRRGKVASDQKPKAPDTAPVGYESGSYPVVSAPAATKPHVEPQTATPAEARTQEVSELRGITALRPVTEYGSKSTVQAADRSRPFISLKPSSELLPPTAGASSGREPQRRRDLREAGNEHALQEELALSLAEALYMKRSEIDPGGKFVDFGLDSIIGVEWIQTLNKRYGTKIPATKVYEYPTLRDFSGYLVQLISPSSEGRIADLPKEEAVLHPPVSVLSAGRSDLRKQLAVSLAEALYMKPEEIDPSRKFVDLGLDSVIGVEWIQTVNRLFGTAITATQIYAYPTLHDFAEYVQETQAEKEGPPNAGMAEAELSVDEILEKVYAGTLDSGQAGHYLQQLRYTEASK</sequence>
<dbReference type="InterPro" id="IPR000182">
    <property type="entry name" value="GNAT_dom"/>
</dbReference>
<keyword evidence="1" id="KW-0596">Phosphopantetheine</keyword>
<dbReference type="Pfam" id="PF23589">
    <property type="entry name" value="WHD_AprA"/>
    <property type="match status" value="1"/>
</dbReference>
<dbReference type="SUPFAM" id="SSF47336">
    <property type="entry name" value="ACP-like"/>
    <property type="match status" value="3"/>
</dbReference>
<dbReference type="SUPFAM" id="SSF53901">
    <property type="entry name" value="Thiolase-like"/>
    <property type="match status" value="1"/>
</dbReference>
<dbReference type="PROSITE" id="PS51186">
    <property type="entry name" value="GNAT"/>
    <property type="match status" value="1"/>
</dbReference>
<evidence type="ECO:0000256" key="1">
    <source>
        <dbReference type="ARBA" id="ARBA00022450"/>
    </source>
</evidence>
<feature type="region of interest" description="Disordered" evidence="4">
    <location>
        <begin position="1531"/>
        <end position="1578"/>
    </location>
</feature>
<feature type="compositionally biased region" description="Basic and acidic residues" evidence="4">
    <location>
        <begin position="1463"/>
        <end position="1474"/>
    </location>
</feature>
<dbReference type="SMART" id="SM00823">
    <property type="entry name" value="PKS_PP"/>
    <property type="match status" value="3"/>
</dbReference>
<dbReference type="InterPro" id="IPR020841">
    <property type="entry name" value="PKS_Beta-ketoAc_synthase_dom"/>
</dbReference>
<dbReference type="Proteomes" id="UP000596857">
    <property type="component" value="Unassembled WGS sequence"/>
</dbReference>
<dbReference type="SUPFAM" id="SSF46785">
    <property type="entry name" value="Winged helix' DNA-binding domain"/>
    <property type="match status" value="1"/>
</dbReference>
<dbReference type="Pfam" id="PF02801">
    <property type="entry name" value="Ketoacyl-synt_C"/>
    <property type="match status" value="1"/>
</dbReference>
<dbReference type="InterPro" id="IPR014031">
    <property type="entry name" value="Ketoacyl_synth_C"/>
</dbReference>
<dbReference type="SMART" id="SM00825">
    <property type="entry name" value="PKS_KS"/>
    <property type="match status" value="1"/>
</dbReference>
<feature type="domain" description="Carrier" evidence="5">
    <location>
        <begin position="1681"/>
        <end position="1758"/>
    </location>
</feature>
<keyword evidence="9" id="KW-1185">Reference proteome</keyword>
<evidence type="ECO:0000313" key="8">
    <source>
        <dbReference type="EMBL" id="NOU80366.1"/>
    </source>
</evidence>
<dbReference type="InterPro" id="IPR050091">
    <property type="entry name" value="PKS_NRPS_Biosynth_Enz"/>
</dbReference>
<protein>
    <submittedName>
        <fullName evidence="8">Polyketide synthase</fullName>
    </submittedName>
</protein>
<dbReference type="Pfam" id="PF22621">
    <property type="entry name" value="CurL-like_PKS_C"/>
    <property type="match status" value="1"/>
</dbReference>
<dbReference type="PROSITE" id="PS00012">
    <property type="entry name" value="PHOSPHOPANTETHEINE"/>
    <property type="match status" value="2"/>
</dbReference>
<dbReference type="InterPro" id="IPR056394">
    <property type="entry name" value="AprA-like_N"/>
</dbReference>
<dbReference type="InterPro" id="IPR056393">
    <property type="entry name" value="AprA-like_MT2"/>
</dbReference>
<dbReference type="PANTHER" id="PTHR43775:SF37">
    <property type="entry name" value="SI:DKEY-61P9.11"/>
    <property type="match status" value="1"/>
</dbReference>
<dbReference type="CDD" id="cd00833">
    <property type="entry name" value="PKS"/>
    <property type="match status" value="1"/>
</dbReference>
<dbReference type="InterPro" id="IPR036736">
    <property type="entry name" value="ACP-like_sf"/>
</dbReference>
<feature type="domain" description="Carrier" evidence="5">
    <location>
        <begin position="1577"/>
        <end position="1654"/>
    </location>
</feature>
<dbReference type="InterPro" id="IPR016039">
    <property type="entry name" value="Thiolase-like"/>
</dbReference>
<evidence type="ECO:0000256" key="4">
    <source>
        <dbReference type="SAM" id="MobiDB-lite"/>
    </source>
</evidence>
<dbReference type="InterPro" id="IPR020806">
    <property type="entry name" value="PKS_PP-bd"/>
</dbReference>
<dbReference type="InterPro" id="IPR018201">
    <property type="entry name" value="Ketoacyl_synth_AS"/>
</dbReference>
<reference evidence="8 9" key="1">
    <citation type="submission" date="2019-10" db="EMBL/GenBank/DDBJ databases">
        <title>Description of Paenibacillus terricola sp. nov.</title>
        <authorList>
            <person name="Carlier A."/>
            <person name="Qi S."/>
        </authorList>
    </citation>
    <scope>NUCLEOTIDE SEQUENCE [LARGE SCALE GENOMIC DNA]</scope>
    <source>
        <strain evidence="8 9">LMG 31459</strain>
    </source>
</reference>
<feature type="compositionally biased region" description="Basic and acidic residues" evidence="4">
    <location>
        <begin position="1566"/>
        <end position="1578"/>
    </location>
</feature>
<dbReference type="PROSITE" id="PS52004">
    <property type="entry name" value="KS3_2"/>
    <property type="match status" value="1"/>
</dbReference>
<comment type="caution">
    <text evidence="8">The sequence shown here is derived from an EMBL/GenBank/DDBJ whole genome shotgun (WGS) entry which is preliminary data.</text>
</comment>
<dbReference type="Gene3D" id="1.10.1200.10">
    <property type="entry name" value="ACP-like"/>
    <property type="match status" value="3"/>
</dbReference>
<name>A0ABX1YHP5_9BACL</name>
<dbReference type="InterPro" id="IPR006162">
    <property type="entry name" value="Ppantetheine_attach_site"/>
</dbReference>
<dbReference type="InterPro" id="IPR036388">
    <property type="entry name" value="WH-like_DNA-bd_sf"/>
</dbReference>
<feature type="region of interest" description="Disordered" evidence="4">
    <location>
        <begin position="1494"/>
        <end position="1513"/>
    </location>
</feature>
<evidence type="ECO:0000259" key="5">
    <source>
        <dbReference type="PROSITE" id="PS50075"/>
    </source>
</evidence>
<gene>
    <name evidence="8" type="ORF">GC101_15960</name>
</gene>
<dbReference type="InterPro" id="IPR016181">
    <property type="entry name" value="Acyl_CoA_acyltransferase"/>
</dbReference>
<proteinExistence type="predicted"/>
<dbReference type="Gene3D" id="3.40.630.30">
    <property type="match status" value="1"/>
</dbReference>
<evidence type="ECO:0000259" key="6">
    <source>
        <dbReference type="PROSITE" id="PS51186"/>
    </source>
</evidence>
<keyword evidence="3" id="KW-0808">Transferase</keyword>
<evidence type="ECO:0000313" key="9">
    <source>
        <dbReference type="Proteomes" id="UP000596857"/>
    </source>
</evidence>
<dbReference type="EMBL" id="WHOB01000043">
    <property type="protein sequence ID" value="NOU80366.1"/>
    <property type="molecule type" value="Genomic_DNA"/>
</dbReference>
<dbReference type="InterPro" id="IPR014030">
    <property type="entry name" value="Ketoacyl_synth_N"/>
</dbReference>
<dbReference type="Pfam" id="PF00109">
    <property type="entry name" value="ketoacyl-synt"/>
    <property type="match status" value="1"/>
</dbReference>
<evidence type="ECO:0000256" key="3">
    <source>
        <dbReference type="ARBA" id="ARBA00022679"/>
    </source>
</evidence>
<dbReference type="Gene3D" id="1.10.1240.100">
    <property type="match status" value="1"/>
</dbReference>